<evidence type="ECO:0008006" key="3">
    <source>
        <dbReference type="Google" id="ProtNLM"/>
    </source>
</evidence>
<dbReference type="Gene3D" id="3.40.30.10">
    <property type="entry name" value="Glutaredoxin"/>
    <property type="match status" value="1"/>
</dbReference>
<evidence type="ECO:0000313" key="1">
    <source>
        <dbReference type="EMBL" id="OBK22134.1"/>
    </source>
</evidence>
<reference evidence="1 2" key="1">
    <citation type="submission" date="2016-06" db="EMBL/GenBank/DDBJ databases">
        <authorList>
            <person name="Kjaerup R.B."/>
            <person name="Dalgaard T.S."/>
            <person name="Juul-Madsen H.R."/>
        </authorList>
    </citation>
    <scope>NUCLEOTIDE SEQUENCE [LARGE SCALE GENOMIC DNA]</scope>
    <source>
        <strain evidence="1 2">1165133.8</strain>
    </source>
</reference>
<name>A0A1A3NM44_MYCAS</name>
<sequence length="205" mass="22189">MTLEGDARREPNATLWLDPVCPFSWNTARWLRAVGEKTGIAVDWKLMSLAILNEGQELPPAQQTRMRDSRAVGRIMAALARDKGAAEWVNAYFVFGERYFDRSEPLSEELITHVLSEVGVANGVAAAKSDTSLDAVLLDSHQAGQDALGDSSGSPILRIDGQTFFGPVLTGSVDEQDTAAVFDAIATLAAAPVFAELQRPRERSS</sequence>
<evidence type="ECO:0000313" key="2">
    <source>
        <dbReference type="Proteomes" id="UP000093928"/>
    </source>
</evidence>
<dbReference type="RefSeq" id="WP_065146078.1">
    <property type="nucleotide sequence ID" value="NZ_LZLS01000191.1"/>
</dbReference>
<accession>A0A1A3NM44</accession>
<comment type="caution">
    <text evidence="1">The sequence shown here is derived from an EMBL/GenBank/DDBJ whole genome shotgun (WGS) entry which is preliminary data.</text>
</comment>
<organism evidence="1 2">
    <name type="scientific">Mycobacterium asiaticum</name>
    <dbReference type="NCBI Taxonomy" id="1790"/>
    <lineage>
        <taxon>Bacteria</taxon>
        <taxon>Bacillati</taxon>
        <taxon>Actinomycetota</taxon>
        <taxon>Actinomycetes</taxon>
        <taxon>Mycobacteriales</taxon>
        <taxon>Mycobacteriaceae</taxon>
        <taxon>Mycobacterium</taxon>
    </lineage>
</organism>
<dbReference type="SUPFAM" id="SSF52833">
    <property type="entry name" value="Thioredoxin-like"/>
    <property type="match status" value="1"/>
</dbReference>
<gene>
    <name evidence="1" type="ORF">A5634_08165</name>
</gene>
<protein>
    <recommendedName>
        <fullName evidence="3">DSBA-like thioredoxin domain-containing protein</fullName>
    </recommendedName>
</protein>
<dbReference type="Proteomes" id="UP000093928">
    <property type="component" value="Unassembled WGS sequence"/>
</dbReference>
<dbReference type="InterPro" id="IPR036249">
    <property type="entry name" value="Thioredoxin-like_sf"/>
</dbReference>
<dbReference type="InterPro" id="IPR053977">
    <property type="entry name" value="Rv2466c-like"/>
</dbReference>
<dbReference type="Pfam" id="PF22234">
    <property type="entry name" value="Rv2466c-like"/>
    <property type="match status" value="1"/>
</dbReference>
<dbReference type="OrthoDB" id="3572655at2"/>
<dbReference type="AlphaFoldDB" id="A0A1A3NM44"/>
<proteinExistence type="predicted"/>
<dbReference type="EMBL" id="LZLS01000191">
    <property type="protein sequence ID" value="OBK22134.1"/>
    <property type="molecule type" value="Genomic_DNA"/>
</dbReference>